<evidence type="ECO:0000313" key="7">
    <source>
        <dbReference type="EMBL" id="MFC3531707.1"/>
    </source>
</evidence>
<evidence type="ECO:0000256" key="1">
    <source>
        <dbReference type="ARBA" id="ARBA00004141"/>
    </source>
</evidence>
<organism evidence="7 8">
    <name type="scientific">Vogesella facilis</name>
    <dbReference type="NCBI Taxonomy" id="1655232"/>
    <lineage>
        <taxon>Bacteria</taxon>
        <taxon>Pseudomonadati</taxon>
        <taxon>Pseudomonadota</taxon>
        <taxon>Betaproteobacteria</taxon>
        <taxon>Neisseriales</taxon>
        <taxon>Chromobacteriaceae</taxon>
        <taxon>Vogesella</taxon>
    </lineage>
</organism>
<feature type="domain" description="O-antigen ligase-related" evidence="6">
    <location>
        <begin position="191"/>
        <end position="363"/>
    </location>
</feature>
<dbReference type="Proteomes" id="UP001595741">
    <property type="component" value="Unassembled WGS sequence"/>
</dbReference>
<keyword evidence="3 5" id="KW-1133">Transmembrane helix</keyword>
<reference evidence="8" key="1">
    <citation type="journal article" date="2019" name="Int. J. Syst. Evol. Microbiol.">
        <title>The Global Catalogue of Microorganisms (GCM) 10K type strain sequencing project: providing services to taxonomists for standard genome sequencing and annotation.</title>
        <authorList>
            <consortium name="The Broad Institute Genomics Platform"/>
            <consortium name="The Broad Institute Genome Sequencing Center for Infectious Disease"/>
            <person name="Wu L."/>
            <person name="Ma J."/>
        </authorList>
    </citation>
    <scope>NUCLEOTIDE SEQUENCE [LARGE SCALE GENOMIC DNA]</scope>
    <source>
        <strain evidence="8">KCTC 42742</strain>
    </source>
</reference>
<sequence length="432" mass="48020">MTKKLDLLFLLLALVFVTLANVSHTVALRYGLLLLFLGYAGCNWRALLGFVRGSGVLCWALAAFVGYAFLHALLWSNWPELSLSEARSQLLMGLLWFVAGGALFWRRQALSIKDVVMLAGALLCAVELGHAAYVLATTGALPYQTAFTTATKLELTFFINTVLVFLAARIFADFSPRFHYASRLPRWFPYLALLLLLLVSLMAGARNGLIGMVYLVFSMLGVLLYWERKRLGWRKAVLIVAAICAAIGSMASYAYHKDTRNQVFVESADMGWHYQGSKGWLRVADYPKMRNGQVVDPSAYERIAWISRGLDLIRDNPLGYGYGRNAFTRSLTHVGVENKVGHSHSGFIDLGVGLGIPGILLWLLFCLSLMVTGLRRFVREQNTTGLVLALVVGGFVGRMLIESIQRDHLLHLFLFIVGALLAELLSRESRHA</sequence>
<comment type="caution">
    <text evidence="7">The sequence shown here is derived from an EMBL/GenBank/DDBJ whole genome shotgun (WGS) entry which is preliminary data.</text>
</comment>
<feature type="transmembrane region" description="Helical" evidence="5">
    <location>
        <begin position="184"/>
        <end position="203"/>
    </location>
</feature>
<evidence type="ECO:0000256" key="4">
    <source>
        <dbReference type="ARBA" id="ARBA00023136"/>
    </source>
</evidence>
<evidence type="ECO:0000313" key="8">
    <source>
        <dbReference type="Proteomes" id="UP001595741"/>
    </source>
</evidence>
<keyword evidence="2 5" id="KW-0812">Transmembrane</keyword>
<dbReference type="GO" id="GO:0016874">
    <property type="term" value="F:ligase activity"/>
    <property type="evidence" value="ECO:0007669"/>
    <property type="project" value="UniProtKB-KW"/>
</dbReference>
<feature type="transmembrane region" description="Helical" evidence="5">
    <location>
        <begin position="155"/>
        <end position="172"/>
    </location>
</feature>
<dbReference type="EMBL" id="JBHRXN010000011">
    <property type="protein sequence ID" value="MFC3531707.1"/>
    <property type="molecule type" value="Genomic_DNA"/>
</dbReference>
<dbReference type="Pfam" id="PF04932">
    <property type="entry name" value="Wzy_C"/>
    <property type="match status" value="1"/>
</dbReference>
<feature type="transmembrane region" description="Helical" evidence="5">
    <location>
        <begin position="209"/>
        <end position="226"/>
    </location>
</feature>
<feature type="transmembrane region" description="Helical" evidence="5">
    <location>
        <begin position="408"/>
        <end position="426"/>
    </location>
</feature>
<evidence type="ECO:0000259" key="6">
    <source>
        <dbReference type="Pfam" id="PF04932"/>
    </source>
</evidence>
<keyword evidence="4 5" id="KW-0472">Membrane</keyword>
<accession>A0ABV7REM8</accession>
<feature type="transmembrane region" description="Helical" evidence="5">
    <location>
        <begin position="350"/>
        <end position="371"/>
    </location>
</feature>
<comment type="subcellular location">
    <subcellularLocation>
        <location evidence="1">Membrane</location>
        <topology evidence="1">Multi-pass membrane protein</topology>
    </subcellularLocation>
</comment>
<feature type="transmembrane region" description="Helical" evidence="5">
    <location>
        <begin position="116"/>
        <end position="135"/>
    </location>
</feature>
<dbReference type="InterPro" id="IPR007016">
    <property type="entry name" value="O-antigen_ligase-rel_domated"/>
</dbReference>
<keyword evidence="7" id="KW-0436">Ligase</keyword>
<evidence type="ECO:0000256" key="3">
    <source>
        <dbReference type="ARBA" id="ARBA00022989"/>
    </source>
</evidence>
<dbReference type="PANTHER" id="PTHR37422">
    <property type="entry name" value="TEICHURONIC ACID BIOSYNTHESIS PROTEIN TUAE"/>
    <property type="match status" value="1"/>
</dbReference>
<feature type="transmembrane region" description="Helical" evidence="5">
    <location>
        <begin position="86"/>
        <end position="104"/>
    </location>
</feature>
<evidence type="ECO:0000256" key="5">
    <source>
        <dbReference type="SAM" id="Phobius"/>
    </source>
</evidence>
<gene>
    <name evidence="7" type="ORF">ACFOLG_05860</name>
</gene>
<proteinExistence type="predicted"/>
<dbReference type="PANTHER" id="PTHR37422:SF13">
    <property type="entry name" value="LIPOPOLYSACCHARIDE BIOSYNTHESIS PROTEIN PA4999-RELATED"/>
    <property type="match status" value="1"/>
</dbReference>
<protein>
    <submittedName>
        <fullName evidence="7">O-antigen ligase family protein</fullName>
    </submittedName>
</protein>
<name>A0ABV7REM8_9NEIS</name>
<feature type="transmembrane region" description="Helical" evidence="5">
    <location>
        <begin position="55"/>
        <end position="74"/>
    </location>
</feature>
<keyword evidence="8" id="KW-1185">Reference proteome</keyword>
<feature type="transmembrane region" description="Helical" evidence="5">
    <location>
        <begin position="238"/>
        <end position="255"/>
    </location>
</feature>
<evidence type="ECO:0000256" key="2">
    <source>
        <dbReference type="ARBA" id="ARBA00022692"/>
    </source>
</evidence>
<dbReference type="RefSeq" id="WP_386089518.1">
    <property type="nucleotide sequence ID" value="NZ_JBHRXN010000011.1"/>
</dbReference>
<dbReference type="InterPro" id="IPR051533">
    <property type="entry name" value="WaaL-like"/>
</dbReference>
<feature type="transmembrane region" description="Helical" evidence="5">
    <location>
        <begin position="383"/>
        <end position="401"/>
    </location>
</feature>
<feature type="transmembrane region" description="Helical" evidence="5">
    <location>
        <begin position="30"/>
        <end position="48"/>
    </location>
</feature>